<keyword evidence="1" id="KW-0812">Transmembrane</keyword>
<feature type="transmembrane region" description="Helical" evidence="1">
    <location>
        <begin position="51"/>
        <end position="75"/>
    </location>
</feature>
<dbReference type="AlphaFoldDB" id="A0AAN9VFM9"/>
<keyword evidence="1" id="KW-1133">Transmembrane helix</keyword>
<proteinExistence type="predicted"/>
<accession>A0AAN9VFM9</accession>
<name>A0AAN9VFM9_9ORTH</name>
<keyword evidence="1" id="KW-0472">Membrane</keyword>
<sequence length="100" mass="11778">MGSRAPRDWKNGAAWVPVRNERRGRETARARRQRLLRERREHMQPQEVRTYLQLMFFCAIYFLVCVTAICAFFYIQKQRRMAAATSGESTCGECQKTAEE</sequence>
<reference evidence="2 3" key="1">
    <citation type="submission" date="2024-03" db="EMBL/GenBank/DDBJ databases">
        <title>The genome assembly and annotation of the cricket Gryllus longicercus Weissman &amp; Gray.</title>
        <authorList>
            <person name="Szrajer S."/>
            <person name="Gray D."/>
            <person name="Ylla G."/>
        </authorList>
    </citation>
    <scope>NUCLEOTIDE SEQUENCE [LARGE SCALE GENOMIC DNA]</scope>
    <source>
        <strain evidence="2">DAG 2021-001</strain>
        <tissue evidence="2">Whole body minus gut</tissue>
    </source>
</reference>
<dbReference type="EMBL" id="JAZDUA010000737">
    <property type="protein sequence ID" value="KAK7789550.1"/>
    <property type="molecule type" value="Genomic_DNA"/>
</dbReference>
<organism evidence="2 3">
    <name type="scientific">Gryllus longicercus</name>
    <dbReference type="NCBI Taxonomy" id="2509291"/>
    <lineage>
        <taxon>Eukaryota</taxon>
        <taxon>Metazoa</taxon>
        <taxon>Ecdysozoa</taxon>
        <taxon>Arthropoda</taxon>
        <taxon>Hexapoda</taxon>
        <taxon>Insecta</taxon>
        <taxon>Pterygota</taxon>
        <taxon>Neoptera</taxon>
        <taxon>Polyneoptera</taxon>
        <taxon>Orthoptera</taxon>
        <taxon>Ensifera</taxon>
        <taxon>Gryllidea</taxon>
        <taxon>Grylloidea</taxon>
        <taxon>Gryllidae</taxon>
        <taxon>Gryllinae</taxon>
        <taxon>Gryllus</taxon>
    </lineage>
</organism>
<evidence type="ECO:0000256" key="1">
    <source>
        <dbReference type="SAM" id="Phobius"/>
    </source>
</evidence>
<dbReference type="Proteomes" id="UP001378592">
    <property type="component" value="Unassembled WGS sequence"/>
</dbReference>
<evidence type="ECO:0000313" key="3">
    <source>
        <dbReference type="Proteomes" id="UP001378592"/>
    </source>
</evidence>
<comment type="caution">
    <text evidence="2">The sequence shown here is derived from an EMBL/GenBank/DDBJ whole genome shotgun (WGS) entry which is preliminary data.</text>
</comment>
<evidence type="ECO:0000313" key="2">
    <source>
        <dbReference type="EMBL" id="KAK7789550.1"/>
    </source>
</evidence>
<keyword evidence="3" id="KW-1185">Reference proteome</keyword>
<protein>
    <submittedName>
        <fullName evidence="2">Uncharacterized protein</fullName>
    </submittedName>
</protein>
<gene>
    <name evidence="2" type="ORF">R5R35_007344</name>
</gene>